<accession>H5TXT7</accession>
<dbReference type="PANTHER" id="PTHR43133">
    <property type="entry name" value="RNA POLYMERASE ECF-TYPE SIGMA FACTO"/>
    <property type="match status" value="1"/>
</dbReference>
<evidence type="ECO:0000256" key="4">
    <source>
        <dbReference type="ARBA" id="ARBA00023125"/>
    </source>
</evidence>
<feature type="domain" description="RNA polymerase sigma-70 region 2" evidence="7">
    <location>
        <begin position="38"/>
        <end position="101"/>
    </location>
</feature>
<reference evidence="9 10" key="1">
    <citation type="submission" date="2012-02" db="EMBL/GenBank/DDBJ databases">
        <title>Whole genome shotgun sequence of Gordonia sputi NBRC 100414.</title>
        <authorList>
            <person name="Yoshida I."/>
            <person name="Hosoyama A."/>
            <person name="Tsuchikane K."/>
            <person name="Katsumata H."/>
            <person name="Yamazaki S."/>
            <person name="Fujita N."/>
        </authorList>
    </citation>
    <scope>NUCLEOTIDE SEQUENCE [LARGE SCALE GENOMIC DNA]</scope>
    <source>
        <strain evidence="9 10">NBRC 100414</strain>
    </source>
</reference>
<dbReference type="InterPro" id="IPR013325">
    <property type="entry name" value="RNA_pol_sigma_r2"/>
</dbReference>
<evidence type="ECO:0000259" key="8">
    <source>
        <dbReference type="Pfam" id="PF08281"/>
    </source>
</evidence>
<evidence type="ECO:0000313" key="10">
    <source>
        <dbReference type="Proteomes" id="UP000005845"/>
    </source>
</evidence>
<keyword evidence="5 6" id="KW-0804">Transcription</keyword>
<dbReference type="GO" id="GO:0016987">
    <property type="term" value="F:sigma factor activity"/>
    <property type="evidence" value="ECO:0007669"/>
    <property type="project" value="UniProtKB-KW"/>
</dbReference>
<dbReference type="CDD" id="cd06171">
    <property type="entry name" value="Sigma70_r4"/>
    <property type="match status" value="1"/>
</dbReference>
<comment type="similarity">
    <text evidence="1 6">Belongs to the sigma-70 factor family. ECF subfamily.</text>
</comment>
<evidence type="ECO:0000256" key="2">
    <source>
        <dbReference type="ARBA" id="ARBA00023015"/>
    </source>
</evidence>
<dbReference type="eggNOG" id="COG1595">
    <property type="taxonomic scope" value="Bacteria"/>
</dbReference>
<keyword evidence="3 6" id="KW-0731">Sigma factor</keyword>
<dbReference type="GO" id="GO:0006352">
    <property type="term" value="P:DNA-templated transcription initiation"/>
    <property type="evidence" value="ECO:0007669"/>
    <property type="project" value="InterPro"/>
</dbReference>
<protein>
    <recommendedName>
        <fullName evidence="6">RNA polymerase sigma factor</fullName>
    </recommendedName>
</protein>
<dbReference type="Gene3D" id="1.10.10.10">
    <property type="entry name" value="Winged helix-like DNA-binding domain superfamily/Winged helix DNA-binding domain"/>
    <property type="match status" value="1"/>
</dbReference>
<dbReference type="InterPro" id="IPR014284">
    <property type="entry name" value="RNA_pol_sigma-70_dom"/>
</dbReference>
<evidence type="ECO:0000256" key="3">
    <source>
        <dbReference type="ARBA" id="ARBA00023082"/>
    </source>
</evidence>
<comment type="caution">
    <text evidence="9">The sequence shown here is derived from an EMBL/GenBank/DDBJ whole genome shotgun (WGS) entry which is preliminary data.</text>
</comment>
<keyword evidence="2 6" id="KW-0805">Transcription regulation</keyword>
<dbReference type="InterPro" id="IPR007627">
    <property type="entry name" value="RNA_pol_sigma70_r2"/>
</dbReference>
<dbReference type="NCBIfam" id="TIGR02937">
    <property type="entry name" value="sigma70-ECF"/>
    <property type="match status" value="1"/>
</dbReference>
<evidence type="ECO:0000313" key="9">
    <source>
        <dbReference type="EMBL" id="GAB38295.1"/>
    </source>
</evidence>
<dbReference type="PROSITE" id="PS01063">
    <property type="entry name" value="SIGMA70_ECF"/>
    <property type="match status" value="1"/>
</dbReference>
<evidence type="ECO:0000256" key="6">
    <source>
        <dbReference type="RuleBase" id="RU000716"/>
    </source>
</evidence>
<evidence type="ECO:0000259" key="7">
    <source>
        <dbReference type="Pfam" id="PF04542"/>
    </source>
</evidence>
<dbReference type="InterPro" id="IPR036388">
    <property type="entry name" value="WH-like_DNA-bd_sf"/>
</dbReference>
<dbReference type="InterPro" id="IPR000838">
    <property type="entry name" value="RNA_pol_sigma70_ECF_CS"/>
</dbReference>
<dbReference type="EMBL" id="BAFC01000042">
    <property type="protein sequence ID" value="GAB38295.1"/>
    <property type="molecule type" value="Genomic_DNA"/>
</dbReference>
<proteinExistence type="inferred from homology"/>
<keyword evidence="4 6" id="KW-0238">DNA-binding</keyword>
<keyword evidence="10" id="KW-1185">Reference proteome</keyword>
<dbReference type="SUPFAM" id="SSF88946">
    <property type="entry name" value="Sigma2 domain of RNA polymerase sigma factors"/>
    <property type="match status" value="1"/>
</dbReference>
<dbReference type="Pfam" id="PF08281">
    <property type="entry name" value="Sigma70_r4_2"/>
    <property type="match status" value="1"/>
</dbReference>
<dbReference type="Proteomes" id="UP000005845">
    <property type="component" value="Unassembled WGS sequence"/>
</dbReference>
<dbReference type="InterPro" id="IPR013249">
    <property type="entry name" value="RNA_pol_sigma70_r4_t2"/>
</dbReference>
<dbReference type="GO" id="GO:0003677">
    <property type="term" value="F:DNA binding"/>
    <property type="evidence" value="ECO:0007669"/>
    <property type="project" value="UniProtKB-KW"/>
</dbReference>
<evidence type="ECO:0000256" key="1">
    <source>
        <dbReference type="ARBA" id="ARBA00010641"/>
    </source>
</evidence>
<organism evidence="9 10">
    <name type="scientific">Gordonia sputi NBRC 100414</name>
    <dbReference type="NCBI Taxonomy" id="1089453"/>
    <lineage>
        <taxon>Bacteria</taxon>
        <taxon>Bacillati</taxon>
        <taxon>Actinomycetota</taxon>
        <taxon>Actinomycetes</taxon>
        <taxon>Mycobacteriales</taxon>
        <taxon>Gordoniaceae</taxon>
        <taxon>Gordonia</taxon>
    </lineage>
</organism>
<sequence>MIPMTAPADRAASDHDAEVTELAFAAARGDRRALEQFVRETQRDVWRFVAHLADPRVADDLTQETYLRAIRSLPRFAGNSTARTWLLAIARRVCADDVRRAMSRPRIAGGVDWIDAADTRQPRTTGWEDVVDVNLLLDDLPPERREALVLTQVLGLSYQEAAEVTGCPVGTVRSRVARAREALIGAANAPRRGERTS</sequence>
<evidence type="ECO:0000256" key="5">
    <source>
        <dbReference type="ARBA" id="ARBA00023163"/>
    </source>
</evidence>
<dbReference type="PANTHER" id="PTHR43133:SF61">
    <property type="entry name" value="ECF RNA POLYMERASE SIGMA FACTOR SIGC"/>
    <property type="match status" value="1"/>
</dbReference>
<dbReference type="AlphaFoldDB" id="H5TXT7"/>
<gene>
    <name evidence="9" type="ORF">GOSPT_042_00450</name>
</gene>
<dbReference type="Pfam" id="PF04542">
    <property type="entry name" value="Sigma70_r2"/>
    <property type="match status" value="1"/>
</dbReference>
<dbReference type="InterPro" id="IPR013324">
    <property type="entry name" value="RNA_pol_sigma_r3/r4-like"/>
</dbReference>
<dbReference type="SUPFAM" id="SSF88659">
    <property type="entry name" value="Sigma3 and sigma4 domains of RNA polymerase sigma factors"/>
    <property type="match status" value="1"/>
</dbReference>
<dbReference type="InterPro" id="IPR039425">
    <property type="entry name" value="RNA_pol_sigma-70-like"/>
</dbReference>
<feature type="domain" description="RNA polymerase sigma factor 70 region 4 type 2" evidence="8">
    <location>
        <begin position="135"/>
        <end position="183"/>
    </location>
</feature>
<dbReference type="GO" id="GO:0006950">
    <property type="term" value="P:response to stress"/>
    <property type="evidence" value="ECO:0007669"/>
    <property type="project" value="UniProtKB-ARBA"/>
</dbReference>
<name>H5TXT7_9ACTN</name>
<dbReference type="Gene3D" id="1.10.1740.10">
    <property type="match status" value="1"/>
</dbReference>